<proteinExistence type="predicted"/>
<sequence length="48" mass="5114">MIDLVVAAVAGLLVALWLRVRYAVLIGDGLTIAAVLFVLYVFIAALAR</sequence>
<feature type="transmembrane region" description="Helical" evidence="1">
    <location>
        <begin position="31"/>
        <end position="47"/>
    </location>
</feature>
<protein>
    <submittedName>
        <fullName evidence="2">Uncharacterized protein</fullName>
    </submittedName>
</protein>
<dbReference type="EMBL" id="CP048261">
    <property type="protein sequence ID" value="QST81697.1"/>
    <property type="molecule type" value="Genomic_DNA"/>
</dbReference>
<reference evidence="2" key="1">
    <citation type="submission" date="2012-12" db="EMBL/GenBank/DDBJ databases">
        <authorList>
            <person name="Pethick F.E."/>
            <person name="MacFadyen A.C."/>
            <person name="Tang Z."/>
            <person name="Sangal V."/>
            <person name="Tze-Tze L."/>
            <person name="Chu J."/>
            <person name="Guo M."/>
            <person name="Kirby R."/>
            <person name="Hoskisson P.A."/>
            <person name="Herron P.R."/>
            <person name="Hunter I.S."/>
        </authorList>
    </citation>
    <scope>NUCLEOTIDE SEQUENCE</scope>
    <source>
        <strain evidence="2">ATCC 10970</strain>
    </source>
</reference>
<accession>A0A8A1UNN4</accession>
<dbReference type="Proteomes" id="UP000011074">
    <property type="component" value="Chromosome"/>
</dbReference>
<dbReference type="RefSeq" id="WP_156100314.1">
    <property type="nucleotide sequence ID" value="NZ_CP048261.1"/>
</dbReference>
<keyword evidence="1" id="KW-1133">Transmembrane helix</keyword>
<reference evidence="2" key="2">
    <citation type="submission" date="2020-01" db="EMBL/GenBank/DDBJ databases">
        <authorList>
            <person name="Algora L."/>
            <person name="Schniete J.K."/>
            <person name="MacFadyen A."/>
            <person name="Hoskisson P.A."/>
            <person name="Hunter I.S."/>
            <person name="Herron P.R."/>
        </authorList>
    </citation>
    <scope>NUCLEOTIDE SEQUENCE</scope>
    <source>
        <strain evidence="2">ATCC 10970</strain>
    </source>
</reference>
<keyword evidence="1" id="KW-0472">Membrane</keyword>
<keyword evidence="1" id="KW-0812">Transmembrane</keyword>
<organism evidence="2 3">
    <name type="scientific">Streptomyces rimosus subsp. rimosus (strain ATCC 10970 / DSM 40260 / JCM 4667 / NRRL 2234)</name>
    <dbReference type="NCBI Taxonomy" id="1265868"/>
    <lineage>
        <taxon>Bacteria</taxon>
        <taxon>Bacillati</taxon>
        <taxon>Actinomycetota</taxon>
        <taxon>Actinomycetes</taxon>
        <taxon>Kitasatosporales</taxon>
        <taxon>Streptomycetaceae</taxon>
        <taxon>Streptomyces</taxon>
    </lineage>
</organism>
<evidence type="ECO:0000313" key="2">
    <source>
        <dbReference type="EMBL" id="QST81697.1"/>
    </source>
</evidence>
<dbReference type="AlphaFoldDB" id="A0A8A1UNN4"/>
<evidence type="ECO:0000313" key="3">
    <source>
        <dbReference type="Proteomes" id="UP000011074"/>
    </source>
</evidence>
<gene>
    <name evidence="2" type="ORF">SRIM_017395</name>
</gene>
<name>A0A8A1UNN4_STRR1</name>
<reference evidence="2" key="3">
    <citation type="journal article" date="2021" name="bioRxiv">
        <title>Bilateral symmetry of linear streptomycete chromosomes.</title>
        <authorList>
            <person name="Algora-Gallardo L."/>
            <person name="Schniete J.K."/>
            <person name="Mark D.R."/>
            <person name="Hunter I.S."/>
            <person name="Herron P.R."/>
        </authorList>
    </citation>
    <scope>NUCLEOTIDE SEQUENCE</scope>
    <source>
        <strain evidence="2">ATCC 10970</strain>
    </source>
</reference>
<dbReference type="GeneID" id="66855763"/>
<evidence type="ECO:0000256" key="1">
    <source>
        <dbReference type="SAM" id="Phobius"/>
    </source>
</evidence>